<dbReference type="InParanoid" id="A0A084QH07"/>
<dbReference type="InterPro" id="IPR057688">
    <property type="entry name" value="DUF7928"/>
</dbReference>
<dbReference type="InterPro" id="IPR001173">
    <property type="entry name" value="Glyco_trans_2-like"/>
</dbReference>
<evidence type="ECO:0000313" key="5">
    <source>
        <dbReference type="EMBL" id="KFA63242.1"/>
    </source>
</evidence>
<sequence>MLKFFRPKAASKADEPSQEKQPNRDSYGGVLSDASSGYSPAGAYDDEFRYRTMINYLYRKVVSSGWIPARSPNQDECLGVLMRRSRGHYISAPEPVHHDLLGAVIRLNVIVAFTMQPEILDGIISSLSPGQTELRLKDGSQLQVIDSLAIAHPTSVKKFQYACICRQERLILVWQDDLQKIIPQAISIEEKLLSLVWGGARLPFSLRQGTMTPSAYSSEIPSPYGLASPATEKVNPMVFADESVEELDSDLAIERPESLARPVVRASSFFVGLSLTLGITLICGVFVGRIISECLLDESWTRLALVVPIPLLMLVSLFFFQVIFTNLFQMMGPIGSINANTRFYSAQKPCLKRAQLDGFEPPKVTIQMPVYKEGMDSVIIPTIRSLQAAISYYESHGGSANIFVNDDGLRAGIPEEEVRQRREFYHDNNIGWVARPKHNGDEGYVRKGKFKKASNMNFALNISQKVECLLQEMVDAKIGADGHGMIDENEEEEMYQIALARVLQENPLAMAEGDIRVGEVILIVDSDTRVPVDCLMYGAAEMFLSPEVAIIQHSTGVMQVTRDYFENGITYFTDLVYSSIRFSIGSGEVAPFVGHNAFLRWQAVQDVGREEENGFIAYWSESHVSEDFDISLRLQMNGNVIRIATYHNCEFKEGVSLTIYDEIARWQKYAYGVSEMMFHPLYMWPYRGPFTRLFYTFLFSNIMYSSKISIMAYMCSYFALGSALLLSVTNYFIVGWFQDDISDAYLQSWNVLLSLIVVFNAFSNVALACMRYRTGERSFLGSLFENFMWSPMMTCFFGGLAFHITVALLAHLLHIDMQWGATSKEKEDSNFFQEIPRIFKTFKYMYITLTIIVGGMIYLGAFAPADWAISDFTAIVPLALSLGFHALVPLALNPSLMVFNY</sequence>
<feature type="domain" description="DUF7928" evidence="4">
    <location>
        <begin position="49"/>
        <end position="201"/>
    </location>
</feature>
<feature type="domain" description="Glycosyltransferase 2-like" evidence="3">
    <location>
        <begin position="520"/>
        <end position="730"/>
    </location>
</feature>
<dbReference type="AlphaFoldDB" id="A0A084QH07"/>
<feature type="transmembrane region" description="Helical" evidence="2">
    <location>
        <begin position="872"/>
        <end position="892"/>
    </location>
</feature>
<accession>A0A084QH07</accession>
<feature type="region of interest" description="Disordered" evidence="1">
    <location>
        <begin position="1"/>
        <end position="33"/>
    </location>
</feature>
<dbReference type="HOGENOM" id="CLU_008220_0_0_1"/>
<feature type="transmembrane region" description="Helical" evidence="2">
    <location>
        <begin position="844"/>
        <end position="865"/>
    </location>
</feature>
<evidence type="ECO:0000256" key="2">
    <source>
        <dbReference type="SAM" id="Phobius"/>
    </source>
</evidence>
<evidence type="ECO:0000259" key="3">
    <source>
        <dbReference type="Pfam" id="PF13632"/>
    </source>
</evidence>
<dbReference type="InterPro" id="IPR029044">
    <property type="entry name" value="Nucleotide-diphossugar_trans"/>
</dbReference>
<feature type="transmembrane region" description="Helical" evidence="2">
    <location>
        <begin position="791"/>
        <end position="813"/>
    </location>
</feature>
<keyword evidence="2" id="KW-1133">Transmembrane helix</keyword>
<dbReference type="Pfam" id="PF25550">
    <property type="entry name" value="DUF7928"/>
    <property type="match status" value="1"/>
</dbReference>
<dbReference type="OrthoDB" id="38531at2759"/>
<feature type="compositionally biased region" description="Basic and acidic residues" evidence="1">
    <location>
        <begin position="11"/>
        <end position="23"/>
    </location>
</feature>
<feature type="transmembrane region" description="Helical" evidence="2">
    <location>
        <begin position="749"/>
        <end position="770"/>
    </location>
</feature>
<dbReference type="SUPFAM" id="SSF53448">
    <property type="entry name" value="Nucleotide-diphospho-sugar transferases"/>
    <property type="match status" value="1"/>
</dbReference>
<dbReference type="Pfam" id="PF13632">
    <property type="entry name" value="Glyco_trans_2_3"/>
    <property type="match status" value="1"/>
</dbReference>
<keyword evidence="2" id="KW-0472">Membrane</keyword>
<dbReference type="EMBL" id="KL660751">
    <property type="protein sequence ID" value="KFA63242.1"/>
    <property type="molecule type" value="Genomic_DNA"/>
</dbReference>
<dbReference type="Proteomes" id="UP000028524">
    <property type="component" value="Unassembled WGS sequence"/>
</dbReference>
<keyword evidence="2" id="KW-0812">Transmembrane</keyword>
<keyword evidence="6" id="KW-1185">Reference proteome</keyword>
<evidence type="ECO:0000256" key="1">
    <source>
        <dbReference type="SAM" id="MobiDB-lite"/>
    </source>
</evidence>
<feature type="transmembrane region" description="Helical" evidence="2">
    <location>
        <begin position="710"/>
        <end position="737"/>
    </location>
</feature>
<organism evidence="5 6">
    <name type="scientific">Stachybotrys chlorohalonatus (strain IBT 40285)</name>
    <dbReference type="NCBI Taxonomy" id="1283841"/>
    <lineage>
        <taxon>Eukaryota</taxon>
        <taxon>Fungi</taxon>
        <taxon>Dikarya</taxon>
        <taxon>Ascomycota</taxon>
        <taxon>Pezizomycotina</taxon>
        <taxon>Sordariomycetes</taxon>
        <taxon>Hypocreomycetidae</taxon>
        <taxon>Hypocreales</taxon>
        <taxon>Stachybotryaceae</taxon>
        <taxon>Stachybotrys</taxon>
    </lineage>
</organism>
<evidence type="ECO:0000313" key="6">
    <source>
        <dbReference type="Proteomes" id="UP000028524"/>
    </source>
</evidence>
<protein>
    <submittedName>
        <fullName evidence="5">Uncharacterized protein</fullName>
    </submittedName>
</protein>
<dbReference type="STRING" id="1283841.A0A084QH07"/>
<proteinExistence type="predicted"/>
<gene>
    <name evidence="5" type="ORF">S40285_04904</name>
</gene>
<dbReference type="PANTHER" id="PTHR35408">
    <property type="entry name" value="CHROMOSOME 15, WHOLE GENOME SHOTGUN SEQUENCE"/>
    <property type="match status" value="1"/>
</dbReference>
<reference evidence="5 6" key="1">
    <citation type="journal article" date="2014" name="BMC Genomics">
        <title>Comparative genome sequencing reveals chemotype-specific gene clusters in the toxigenic black mold Stachybotrys.</title>
        <authorList>
            <person name="Semeiks J."/>
            <person name="Borek D."/>
            <person name="Otwinowski Z."/>
            <person name="Grishin N.V."/>
        </authorList>
    </citation>
    <scope>NUCLEOTIDE SEQUENCE [LARGE SCALE GENOMIC DNA]</scope>
    <source>
        <strain evidence="5 6">IBT 40285</strain>
    </source>
</reference>
<dbReference type="Gene3D" id="3.90.550.10">
    <property type="entry name" value="Spore Coat Polysaccharide Biosynthesis Protein SpsA, Chain A"/>
    <property type="match status" value="1"/>
</dbReference>
<dbReference type="OMA" id="HDNNIGW"/>
<name>A0A084QH07_STAC4</name>
<evidence type="ECO:0000259" key="4">
    <source>
        <dbReference type="Pfam" id="PF25550"/>
    </source>
</evidence>
<dbReference type="PANTHER" id="PTHR35408:SF2">
    <property type="entry name" value="GLYCOSYLTRANSFERASE 2-LIKE DOMAIN-CONTAINING PROTEIN"/>
    <property type="match status" value="1"/>
</dbReference>
<feature type="transmembrane region" description="Helical" evidence="2">
    <location>
        <begin position="303"/>
        <end position="324"/>
    </location>
</feature>
<feature type="transmembrane region" description="Helical" evidence="2">
    <location>
        <begin position="269"/>
        <end position="291"/>
    </location>
</feature>